<dbReference type="Proteomes" id="UP000198976">
    <property type="component" value="Chromosome I"/>
</dbReference>
<dbReference type="EMBL" id="LT629792">
    <property type="protein sequence ID" value="SDT87071.1"/>
    <property type="molecule type" value="Genomic_DNA"/>
</dbReference>
<dbReference type="RefSeq" id="WP_058236178.1">
    <property type="nucleotide sequence ID" value="NZ_LT629792.1"/>
</dbReference>
<sequence>MRKTQRDEVDAIVQGWARQRPDTDPSPMLVLSRVARLARHLDLKRREAFAQHDLDPWEFDVLSSLRRAGKPYSMTPGHLMDELLVTSGTMTNRIDRLERRHLVTRSPAPDDRRAVLVTLTPTGKKHVDAALISLLECEKQILAPLSRGDQDDLADLLRIILASYETKY</sequence>
<dbReference type="PANTHER" id="PTHR33164">
    <property type="entry name" value="TRANSCRIPTIONAL REGULATOR, MARR FAMILY"/>
    <property type="match status" value="1"/>
</dbReference>
<protein>
    <submittedName>
        <fullName evidence="2">DNA-binding transcriptional regulator, MarR family</fullName>
    </submittedName>
</protein>
<dbReference type="SUPFAM" id="SSF46785">
    <property type="entry name" value="Winged helix' DNA-binding domain"/>
    <property type="match status" value="1"/>
</dbReference>
<evidence type="ECO:0000313" key="3">
    <source>
        <dbReference type="Proteomes" id="UP000198976"/>
    </source>
</evidence>
<dbReference type="PANTHER" id="PTHR33164:SF104">
    <property type="entry name" value="TRANSCRIPTIONAL REGULATORY PROTEIN"/>
    <property type="match status" value="1"/>
</dbReference>
<dbReference type="InterPro" id="IPR036390">
    <property type="entry name" value="WH_DNA-bd_sf"/>
</dbReference>
<name>A0ABY0V5K9_9ACTO</name>
<evidence type="ECO:0000259" key="1">
    <source>
        <dbReference type="PROSITE" id="PS50995"/>
    </source>
</evidence>
<dbReference type="Pfam" id="PF12802">
    <property type="entry name" value="MarR_2"/>
    <property type="match status" value="1"/>
</dbReference>
<keyword evidence="2" id="KW-0238">DNA-binding</keyword>
<accession>A0ABY0V5K9</accession>
<keyword evidence="3" id="KW-1185">Reference proteome</keyword>
<dbReference type="SMART" id="SM00347">
    <property type="entry name" value="HTH_MARR"/>
    <property type="match status" value="1"/>
</dbReference>
<dbReference type="InterPro" id="IPR039422">
    <property type="entry name" value="MarR/SlyA-like"/>
</dbReference>
<dbReference type="InterPro" id="IPR036388">
    <property type="entry name" value="WH-like_DNA-bd_sf"/>
</dbReference>
<dbReference type="Gene3D" id="1.10.10.10">
    <property type="entry name" value="Winged helix-like DNA-binding domain superfamily/Winged helix DNA-binding domain"/>
    <property type="match status" value="1"/>
</dbReference>
<dbReference type="PROSITE" id="PS50995">
    <property type="entry name" value="HTH_MARR_2"/>
    <property type="match status" value="1"/>
</dbReference>
<proteinExistence type="predicted"/>
<reference evidence="2 3" key="1">
    <citation type="submission" date="2016-10" db="EMBL/GenBank/DDBJ databases">
        <authorList>
            <person name="Varghese N."/>
            <person name="Submissions S."/>
        </authorList>
    </citation>
    <scope>NUCLEOTIDE SEQUENCE [LARGE SCALE GENOMIC DNA]</scope>
    <source>
        <strain evidence="2 3">DSM 9169</strain>
    </source>
</reference>
<evidence type="ECO:0000313" key="2">
    <source>
        <dbReference type="EMBL" id="SDT87071.1"/>
    </source>
</evidence>
<dbReference type="InterPro" id="IPR000835">
    <property type="entry name" value="HTH_MarR-typ"/>
</dbReference>
<organism evidence="2 3">
    <name type="scientific">Schaalia radingae</name>
    <dbReference type="NCBI Taxonomy" id="131110"/>
    <lineage>
        <taxon>Bacteria</taxon>
        <taxon>Bacillati</taxon>
        <taxon>Actinomycetota</taxon>
        <taxon>Actinomycetes</taxon>
        <taxon>Actinomycetales</taxon>
        <taxon>Actinomycetaceae</taxon>
        <taxon>Schaalia</taxon>
    </lineage>
</organism>
<dbReference type="GO" id="GO:0003677">
    <property type="term" value="F:DNA binding"/>
    <property type="evidence" value="ECO:0007669"/>
    <property type="project" value="UniProtKB-KW"/>
</dbReference>
<dbReference type="PRINTS" id="PR00598">
    <property type="entry name" value="HTHMARR"/>
</dbReference>
<feature type="domain" description="HTH marR-type" evidence="1">
    <location>
        <begin position="27"/>
        <end position="162"/>
    </location>
</feature>
<gene>
    <name evidence="2" type="ORF">SAMN04489714_0389</name>
</gene>